<dbReference type="Gene3D" id="1.25.40.10">
    <property type="entry name" value="Tetratricopeptide repeat domain"/>
    <property type="match status" value="1"/>
</dbReference>
<reference evidence="3 4" key="2">
    <citation type="submission" date="2018-11" db="EMBL/GenBank/DDBJ databases">
        <authorList>
            <consortium name="Pathogen Informatics"/>
        </authorList>
    </citation>
    <scope>NUCLEOTIDE SEQUENCE [LARGE SCALE GENOMIC DNA]</scope>
</reference>
<organism evidence="5">
    <name type="scientific">Soboliphyme baturini</name>
    <dbReference type="NCBI Taxonomy" id="241478"/>
    <lineage>
        <taxon>Eukaryota</taxon>
        <taxon>Metazoa</taxon>
        <taxon>Ecdysozoa</taxon>
        <taxon>Nematoda</taxon>
        <taxon>Enoplea</taxon>
        <taxon>Dorylaimia</taxon>
        <taxon>Dioctophymatida</taxon>
        <taxon>Dioctophymatoidea</taxon>
        <taxon>Soboliphymatidae</taxon>
        <taxon>Soboliphyme</taxon>
    </lineage>
</organism>
<dbReference type="OrthoDB" id="5920073at2759"/>
<gene>
    <name evidence="3" type="ORF">SBAD_LOCUS2080</name>
</gene>
<accession>A0A183IEN6</accession>
<protein>
    <submittedName>
        <fullName evidence="5">PINc domain-containing protein</fullName>
    </submittedName>
</protein>
<dbReference type="GO" id="GO:0000184">
    <property type="term" value="P:nuclear-transcribed mRNA catabolic process, nonsense-mediated decay"/>
    <property type="evidence" value="ECO:0007669"/>
    <property type="project" value="TreeGrafter"/>
</dbReference>
<dbReference type="SUPFAM" id="SSF48452">
    <property type="entry name" value="TPR-like"/>
    <property type="match status" value="1"/>
</dbReference>
<name>A0A183IEN6_9BILA</name>
<dbReference type="Pfam" id="PF13638">
    <property type="entry name" value="PIN_4"/>
    <property type="match status" value="1"/>
</dbReference>
<evidence type="ECO:0000313" key="3">
    <source>
        <dbReference type="EMBL" id="VDO96441.1"/>
    </source>
</evidence>
<proteinExistence type="predicted"/>
<dbReference type="WBParaSite" id="SBAD_0000218001-mRNA-1">
    <property type="protein sequence ID" value="SBAD_0000218001-mRNA-1"/>
    <property type="gene ID" value="SBAD_0000218001"/>
</dbReference>
<feature type="domain" description="PIN" evidence="2">
    <location>
        <begin position="810"/>
        <end position="934"/>
    </location>
</feature>
<feature type="region of interest" description="Disordered" evidence="1">
    <location>
        <begin position="403"/>
        <end position="465"/>
    </location>
</feature>
<evidence type="ECO:0000259" key="2">
    <source>
        <dbReference type="Pfam" id="PF13638"/>
    </source>
</evidence>
<dbReference type="InterPro" id="IPR045153">
    <property type="entry name" value="Est1/Ebs1-like"/>
</dbReference>
<dbReference type="GO" id="GO:0042162">
    <property type="term" value="F:telomeric DNA binding"/>
    <property type="evidence" value="ECO:0007669"/>
    <property type="project" value="TreeGrafter"/>
</dbReference>
<dbReference type="Gene3D" id="3.40.50.1010">
    <property type="entry name" value="5'-nuclease"/>
    <property type="match status" value="1"/>
</dbReference>
<evidence type="ECO:0000256" key="1">
    <source>
        <dbReference type="SAM" id="MobiDB-lite"/>
    </source>
</evidence>
<evidence type="ECO:0000313" key="5">
    <source>
        <dbReference type="WBParaSite" id="SBAD_0000218001-mRNA-1"/>
    </source>
</evidence>
<dbReference type="GO" id="GO:0005697">
    <property type="term" value="C:telomerase holoenzyme complex"/>
    <property type="evidence" value="ECO:0007669"/>
    <property type="project" value="TreeGrafter"/>
</dbReference>
<dbReference type="PANTHER" id="PTHR15696:SF7">
    <property type="entry name" value="NONSENSE-MEDIATED MRNA DECAY FACTOR"/>
    <property type="match status" value="1"/>
</dbReference>
<keyword evidence="4" id="KW-1185">Reference proteome</keyword>
<reference evidence="5" key="1">
    <citation type="submission" date="2016-06" db="UniProtKB">
        <authorList>
            <consortium name="WormBaseParasite"/>
        </authorList>
    </citation>
    <scope>IDENTIFICATION</scope>
</reference>
<sequence>MFRFKHALALGNGIVRNFTMNQEKVAPAVPSGETAKTAVSNNVMTPEFRKLYRTCVECVKRLDQSTKDKNSVREIFLPQTIAVATKLRCCCEKIMRDCSVDISRQAEDLVWKKCFYEPIQHVRKCKKINAFPSEYETTYAMLLSSAIGYYSGLLSKLQMQCHIDLEQVIDFPFVHKDPSRTTGEIHVDPAKAHLLPYSQLNLWCSPGSSFLMSMPYSIAFHVAALGGSFNVCSQENFEGSCSNLNQLLNENQKVFTFLTSTEGCKNLRPHSEYKLFLVTYLHVFQIFYRDEETYDQGTSLQDICQRTIGLFEVCLRQSLLNNWAMARKMRSEQFDAVLLLKIIVMQMLVIKKLADSAAIAWLLSIFSNLLTCSTDFLNGDLFPKPEPLMNGFIKETTEGLALEEKTDMAEKTDGSAEKSGGEEGDILRRRRHGSDGSEDDWRKSNNNSSSSSMDDEDGNKSSCTDVLTSSGPCGMMLLFGNIPSFETPVFETAESGNVLLNGAKSVCSDDAEDRSATADSSEVCETNCVTMSSQDVEHGMMNSLKSQLLLCDPLENGASLDSEHSGCGQKRHVRFKMAGISFDNGLLRTYRQRESPAEKLNFLVTFDWLLVMKTSKIIWSHLAFFLNLLPNDEQLMKIINDDEELSKILSGSVWAPISDWYQKTPLPEDVHLRGVSPLSQTFSSLDYTKPVSQSKMCQVHRCSLDKVFKCVCCFSSGLNKTVGSWDRYDKIKVIIRIYYIRSFGHYLIRLNTPEFHFDRSRMEFVACLGRTLMQNVEEDKKSELMRIMAKLKLKDDLAHVNRTYWVPVYLVPDTSALCNKLSLIKQLAMTQKFVTVVPNMVIRELDKLKKETGPAREATRWIESQFQRASKFVRVQKLTETSDWKPNFADEEVGWILYENSVCRSVAEIMRCCAYLSQTVPGCNNTTVVTLLTNHTMGSVAFQRLTMVSLWITFSAFSIDGKMCAKKMDETQRKCWLRNPDHEWAEMLKISGTVIPIISDVELGPTVFDLPPRAHPSDRKASKRLFES</sequence>
<dbReference type="InterPro" id="IPR011990">
    <property type="entry name" value="TPR-like_helical_dom_sf"/>
</dbReference>
<dbReference type="AlphaFoldDB" id="A0A183IEN6"/>
<feature type="compositionally biased region" description="Basic and acidic residues" evidence="1">
    <location>
        <begin position="403"/>
        <end position="443"/>
    </location>
</feature>
<dbReference type="EMBL" id="UZAM01007075">
    <property type="protein sequence ID" value="VDO96441.1"/>
    <property type="molecule type" value="Genomic_DNA"/>
</dbReference>
<evidence type="ECO:0000313" key="4">
    <source>
        <dbReference type="Proteomes" id="UP000270296"/>
    </source>
</evidence>
<dbReference type="PANTHER" id="PTHR15696">
    <property type="entry name" value="SMG-7 SUPPRESSOR WITH MORPHOLOGICAL EFFECT ON GENITALIA PROTEIN 7"/>
    <property type="match status" value="1"/>
</dbReference>
<dbReference type="GO" id="GO:0070034">
    <property type="term" value="F:telomerase RNA binding"/>
    <property type="evidence" value="ECO:0007669"/>
    <property type="project" value="TreeGrafter"/>
</dbReference>
<dbReference type="InterPro" id="IPR002716">
    <property type="entry name" value="PIN_dom"/>
</dbReference>
<dbReference type="Proteomes" id="UP000270296">
    <property type="component" value="Unassembled WGS sequence"/>
</dbReference>